<dbReference type="InterPro" id="IPR012337">
    <property type="entry name" value="RNaseH-like_sf"/>
</dbReference>
<proteinExistence type="predicted"/>
<accession>A0A6A4H726</accession>
<dbReference type="AlphaFoldDB" id="A0A6A4H726"/>
<dbReference type="SUPFAM" id="SSF53098">
    <property type="entry name" value="Ribonuclease H-like"/>
    <property type="match status" value="1"/>
</dbReference>
<feature type="non-terminal residue" evidence="1">
    <location>
        <position position="1"/>
    </location>
</feature>
<evidence type="ECO:0000313" key="1">
    <source>
        <dbReference type="EMBL" id="KAE9394029.1"/>
    </source>
</evidence>
<organism evidence="1 2">
    <name type="scientific">Gymnopus androsaceus JB14</name>
    <dbReference type="NCBI Taxonomy" id="1447944"/>
    <lineage>
        <taxon>Eukaryota</taxon>
        <taxon>Fungi</taxon>
        <taxon>Dikarya</taxon>
        <taxon>Basidiomycota</taxon>
        <taxon>Agaricomycotina</taxon>
        <taxon>Agaricomycetes</taxon>
        <taxon>Agaricomycetidae</taxon>
        <taxon>Agaricales</taxon>
        <taxon>Marasmiineae</taxon>
        <taxon>Omphalotaceae</taxon>
        <taxon>Gymnopus</taxon>
    </lineage>
</organism>
<dbReference type="OrthoDB" id="3359487at2759"/>
<evidence type="ECO:0000313" key="2">
    <source>
        <dbReference type="Proteomes" id="UP000799118"/>
    </source>
</evidence>
<gene>
    <name evidence="1" type="ORF">BT96DRAFT_737234</name>
</gene>
<protein>
    <submittedName>
        <fullName evidence="1">Uncharacterized protein</fullName>
    </submittedName>
</protein>
<keyword evidence="2" id="KW-1185">Reference proteome</keyword>
<dbReference type="Proteomes" id="UP000799118">
    <property type="component" value="Unassembled WGS sequence"/>
</dbReference>
<sequence>NDDDGFIDMFREMTVVEKTQWAEAVVPLCNALVKTCHVSFKVINSPTILLPAWHKTVAGLPFENHTLPRDIAMRWNSTYDMLAAFIEMKDCVNKFLDSSSNGL</sequence>
<name>A0A6A4H726_9AGAR</name>
<dbReference type="EMBL" id="ML769558">
    <property type="protein sequence ID" value="KAE9394029.1"/>
    <property type="molecule type" value="Genomic_DNA"/>
</dbReference>
<reference evidence="1" key="1">
    <citation type="journal article" date="2019" name="Environ. Microbiol.">
        <title>Fungal ecological strategies reflected in gene transcription - a case study of two litter decomposers.</title>
        <authorList>
            <person name="Barbi F."/>
            <person name="Kohler A."/>
            <person name="Barry K."/>
            <person name="Baskaran P."/>
            <person name="Daum C."/>
            <person name="Fauchery L."/>
            <person name="Ihrmark K."/>
            <person name="Kuo A."/>
            <person name="LaButti K."/>
            <person name="Lipzen A."/>
            <person name="Morin E."/>
            <person name="Grigoriev I.V."/>
            <person name="Henrissat B."/>
            <person name="Lindahl B."/>
            <person name="Martin F."/>
        </authorList>
    </citation>
    <scope>NUCLEOTIDE SEQUENCE</scope>
    <source>
        <strain evidence="1">JB14</strain>
    </source>
</reference>
<feature type="non-terminal residue" evidence="1">
    <location>
        <position position="103"/>
    </location>
</feature>